<dbReference type="EMBL" id="JAPNKE010000002">
    <property type="protein sequence ID" value="MCY1006341.1"/>
    <property type="molecule type" value="Genomic_DNA"/>
</dbReference>
<organism evidence="14 15">
    <name type="scientific">Nannocystis pusilla</name>
    <dbReference type="NCBI Taxonomy" id="889268"/>
    <lineage>
        <taxon>Bacteria</taxon>
        <taxon>Pseudomonadati</taxon>
        <taxon>Myxococcota</taxon>
        <taxon>Polyangia</taxon>
        <taxon>Nannocystales</taxon>
        <taxon>Nannocystaceae</taxon>
        <taxon>Nannocystis</taxon>
    </lineage>
</organism>
<dbReference type="Pfam" id="PF22599">
    <property type="entry name" value="SecDF_P1_head"/>
    <property type="match status" value="1"/>
</dbReference>
<dbReference type="NCBIfam" id="TIGR00916">
    <property type="entry name" value="2A0604s01"/>
    <property type="match status" value="1"/>
</dbReference>
<dbReference type="GO" id="GO:0005886">
    <property type="term" value="C:plasma membrane"/>
    <property type="evidence" value="ECO:0007669"/>
    <property type="project" value="UniProtKB-SubCell"/>
</dbReference>
<dbReference type="GO" id="GO:0065002">
    <property type="term" value="P:intracellular protein transmembrane transport"/>
    <property type="evidence" value="ECO:0007669"/>
    <property type="project" value="UniProtKB-UniRule"/>
</dbReference>
<dbReference type="Gene3D" id="3.30.1360.200">
    <property type="match status" value="1"/>
</dbReference>
<protein>
    <recommendedName>
        <fullName evidence="9">Protein translocase subunit SecD</fullName>
    </recommendedName>
</protein>
<accession>A0A9X3IWD8</accession>
<keyword evidence="5 9" id="KW-0653">Protein transport</keyword>
<feature type="signal peptide" evidence="10">
    <location>
        <begin position="1"/>
        <end position="22"/>
    </location>
</feature>
<evidence type="ECO:0000256" key="1">
    <source>
        <dbReference type="ARBA" id="ARBA00004651"/>
    </source>
</evidence>
<comment type="caution">
    <text evidence="14">The sequence shown here is derived from an EMBL/GenBank/DDBJ whole genome shotgun (WGS) entry which is preliminary data.</text>
</comment>
<evidence type="ECO:0000313" key="15">
    <source>
        <dbReference type="Proteomes" id="UP001150924"/>
    </source>
</evidence>
<dbReference type="Pfam" id="PF21760">
    <property type="entry name" value="SecD_1st"/>
    <property type="match status" value="1"/>
</dbReference>
<comment type="subcellular location">
    <subcellularLocation>
        <location evidence="1 9">Cell membrane</location>
        <topology evidence="1 9">Multi-pass membrane protein</topology>
    </subcellularLocation>
</comment>
<dbReference type="RefSeq" id="WP_267768484.1">
    <property type="nucleotide sequence ID" value="NZ_JAPNKE010000002.1"/>
</dbReference>
<evidence type="ECO:0000259" key="13">
    <source>
        <dbReference type="Pfam" id="PF22599"/>
    </source>
</evidence>
<dbReference type="Gene3D" id="1.20.1640.10">
    <property type="entry name" value="Multidrug efflux transporter AcrB transmembrane domain"/>
    <property type="match status" value="1"/>
</dbReference>
<evidence type="ECO:0000256" key="6">
    <source>
        <dbReference type="ARBA" id="ARBA00022989"/>
    </source>
</evidence>
<dbReference type="InterPro" id="IPR048634">
    <property type="entry name" value="SecD_SecF_C"/>
</dbReference>
<evidence type="ECO:0000256" key="7">
    <source>
        <dbReference type="ARBA" id="ARBA00023010"/>
    </source>
</evidence>
<evidence type="ECO:0000313" key="14">
    <source>
        <dbReference type="EMBL" id="MCY1006341.1"/>
    </source>
</evidence>
<dbReference type="Gene3D" id="3.30.70.3220">
    <property type="match status" value="1"/>
</dbReference>
<comment type="subunit">
    <text evidence="9">Forms a complex with SecF. Part of the essential Sec protein translocation apparatus which comprises SecA, SecYEG and auxiliary proteins SecDF. Other proteins may also be involved.</text>
</comment>
<keyword evidence="15" id="KW-1185">Reference proteome</keyword>
<keyword evidence="6 9" id="KW-1133">Transmembrane helix</keyword>
<dbReference type="PANTHER" id="PTHR30081:SF1">
    <property type="entry name" value="PROTEIN TRANSLOCASE SUBUNIT SECD"/>
    <property type="match status" value="1"/>
</dbReference>
<evidence type="ECO:0000259" key="11">
    <source>
        <dbReference type="Pfam" id="PF02355"/>
    </source>
</evidence>
<name>A0A9X3IWD8_9BACT</name>
<reference evidence="14" key="1">
    <citation type="submission" date="2022-11" db="EMBL/GenBank/DDBJ databases">
        <title>Minimal conservation of predation-associated metabolite biosynthetic gene clusters underscores biosynthetic potential of Myxococcota including descriptions for ten novel species: Archangium lansinium sp. nov., Myxococcus landrumus sp. nov., Nannocystis bai.</title>
        <authorList>
            <person name="Ahearne A."/>
            <person name="Stevens C."/>
            <person name="Phillips K."/>
        </authorList>
    </citation>
    <scope>NUCLEOTIDE SEQUENCE</scope>
    <source>
        <strain evidence="14">Na p29</strain>
    </source>
</reference>
<dbReference type="NCBIfam" id="TIGR01129">
    <property type="entry name" value="secD"/>
    <property type="match status" value="1"/>
</dbReference>
<dbReference type="GO" id="GO:0043952">
    <property type="term" value="P:protein transport by the Sec complex"/>
    <property type="evidence" value="ECO:0007669"/>
    <property type="project" value="UniProtKB-UniRule"/>
</dbReference>
<proteinExistence type="inferred from homology"/>
<evidence type="ECO:0000256" key="9">
    <source>
        <dbReference type="HAMAP-Rule" id="MF_01463"/>
    </source>
</evidence>
<dbReference type="AlphaFoldDB" id="A0A9X3IWD8"/>
<evidence type="ECO:0000256" key="8">
    <source>
        <dbReference type="ARBA" id="ARBA00023136"/>
    </source>
</evidence>
<keyword evidence="10" id="KW-0732">Signal</keyword>
<dbReference type="InterPro" id="IPR022813">
    <property type="entry name" value="SecD/SecF_arch_bac"/>
</dbReference>
<dbReference type="InterPro" id="IPR055344">
    <property type="entry name" value="SecD_SecF_C_bact"/>
</dbReference>
<keyword evidence="3 9" id="KW-1003">Cell membrane</keyword>
<dbReference type="FunFam" id="1.20.1640.10:FF:000004">
    <property type="entry name" value="Protein translocase subunit SecD"/>
    <property type="match status" value="1"/>
</dbReference>
<keyword evidence="2 9" id="KW-0813">Transport</keyword>
<dbReference type="SUPFAM" id="SSF82866">
    <property type="entry name" value="Multidrug efflux transporter AcrB transmembrane domain"/>
    <property type="match status" value="1"/>
</dbReference>
<dbReference type="InterPro" id="IPR054384">
    <property type="entry name" value="SecDF_P1_head"/>
</dbReference>
<keyword evidence="8 9" id="KW-0472">Membrane</keyword>
<dbReference type="InterPro" id="IPR005791">
    <property type="entry name" value="SecD"/>
</dbReference>
<feature type="domain" description="Protein export membrane protein SecD/SecF C-terminal" evidence="11">
    <location>
        <begin position="539"/>
        <end position="695"/>
    </location>
</feature>
<evidence type="ECO:0000259" key="12">
    <source>
        <dbReference type="Pfam" id="PF21760"/>
    </source>
</evidence>
<comment type="caution">
    <text evidence="9">Lacks conserved residue(s) required for the propagation of feature annotation.</text>
</comment>
<feature type="transmembrane region" description="Helical" evidence="9">
    <location>
        <begin position="604"/>
        <end position="626"/>
    </location>
</feature>
<dbReference type="GO" id="GO:0006605">
    <property type="term" value="P:protein targeting"/>
    <property type="evidence" value="ECO:0007669"/>
    <property type="project" value="UniProtKB-UniRule"/>
</dbReference>
<comment type="function">
    <text evidence="9">Part of the Sec protein translocase complex. Interacts with the SecYEG preprotein conducting channel. SecDF uses the proton motive force (PMF) to complete protein translocation after the ATP-dependent function of SecA.</text>
</comment>
<dbReference type="PANTHER" id="PTHR30081">
    <property type="entry name" value="PROTEIN-EXPORT MEMBRANE PROTEIN SEC"/>
    <property type="match status" value="1"/>
</dbReference>
<feature type="domain" description="SecDF P1 head subdomain" evidence="13">
    <location>
        <begin position="422"/>
        <end position="530"/>
    </location>
</feature>
<dbReference type="Gene3D" id="3.30.70.3400">
    <property type="match status" value="1"/>
</dbReference>
<gene>
    <name evidence="9 14" type="primary">secD</name>
    <name evidence="14" type="ORF">OV079_12370</name>
</gene>
<evidence type="ECO:0000256" key="5">
    <source>
        <dbReference type="ARBA" id="ARBA00022927"/>
    </source>
</evidence>
<comment type="similarity">
    <text evidence="9">Belongs to the SecD/SecF family. SecD subfamily.</text>
</comment>
<evidence type="ECO:0000256" key="3">
    <source>
        <dbReference type="ARBA" id="ARBA00022475"/>
    </source>
</evidence>
<evidence type="ECO:0000256" key="4">
    <source>
        <dbReference type="ARBA" id="ARBA00022692"/>
    </source>
</evidence>
<feature type="transmembrane region" description="Helical" evidence="9">
    <location>
        <begin position="675"/>
        <end position="699"/>
    </location>
</feature>
<keyword evidence="7 9" id="KW-0811">Translocation</keyword>
<dbReference type="HAMAP" id="MF_01463_B">
    <property type="entry name" value="SecD_B"/>
    <property type="match status" value="1"/>
</dbReference>
<keyword evidence="4 9" id="KW-0812">Transmembrane</keyword>
<dbReference type="Pfam" id="PF02355">
    <property type="entry name" value="SecD_SecF_C"/>
    <property type="match status" value="1"/>
</dbReference>
<feature type="transmembrane region" description="Helical" evidence="9">
    <location>
        <begin position="647"/>
        <end position="669"/>
    </location>
</feature>
<evidence type="ECO:0000256" key="10">
    <source>
        <dbReference type="SAM" id="SignalP"/>
    </source>
</evidence>
<feature type="domain" description="Protein translocase subunit SecDF P1" evidence="12">
    <location>
        <begin position="159"/>
        <end position="198"/>
    </location>
</feature>
<sequence length="713" mass="78064">MRKFLKTKALLLLLMISTAVMMVVPSIAQILGTDKELPGWLTSTFDNRFKLGLDLQGGLHLEYSVAVDEALENKLDQIAAELEAGFKEKKGVAVDIERQGIDRLDIKFADPAQVATAEDDVMGVALTDMERVDTQDESSGVIHLKMSDARLGEHRSHAVAQALETVRRRIDAMGIAEPNIYPKNRQIVIELPGLSDTTTEIKAARRDTEDRLRPLLLQSGASQVILADSDEDPGAFRVTLTDKVARDLLGQVFAGKMIEQTIIDERLGSGVELEILPDDPGRPAAPDTVEVKLSERSRDNILEGSSDFRRLLKVVERAAVLEMRMVDDELPFGPGQRNYFQALLEGGQVRPGMGVSVNKLSNYGSPKGHNVENVWAFYAKDRKTLEDFFNQLPAKWRLPASHLVAYGPDSVVIRGEPTRVWRTYIVKSRAEVTGESILAANVSPDPQTGLPGVDLKLDRLGATRFEQMSGDNIGRRMAIMLDDAVMSDPVFNDRIPGGNVRITVGETPGQSVRDTANDLVKVLKSGSLPARLVKEFEIRVGADLGKDAVESGFWAFVVGLGAVVVFMAVYYRVSGLIAVFGLVLNVLLILAAMAFFQATLTLPGIAGVVLTLGMAVDANVIIYERIRELIREGYTARAAIEAGYDRAFTTILDSQLTTAIAGVVLWQYGSGPIRGFAITLLIGIATSIFTAVFCTRLFFDFQANRRGFDRVSI</sequence>
<feature type="chain" id="PRO_5040905795" description="Protein translocase subunit SecD" evidence="10">
    <location>
        <begin position="23"/>
        <end position="713"/>
    </location>
</feature>
<feature type="transmembrane region" description="Helical" evidence="9">
    <location>
        <begin position="578"/>
        <end position="598"/>
    </location>
</feature>
<dbReference type="InterPro" id="IPR048631">
    <property type="entry name" value="SecD_1st"/>
</dbReference>
<dbReference type="GO" id="GO:0015450">
    <property type="term" value="F:protein-transporting ATPase activity"/>
    <property type="evidence" value="ECO:0007669"/>
    <property type="project" value="InterPro"/>
</dbReference>
<evidence type="ECO:0000256" key="2">
    <source>
        <dbReference type="ARBA" id="ARBA00022448"/>
    </source>
</evidence>
<dbReference type="Proteomes" id="UP001150924">
    <property type="component" value="Unassembled WGS sequence"/>
</dbReference>
<feature type="transmembrane region" description="Helical" evidence="9">
    <location>
        <begin position="553"/>
        <end position="571"/>
    </location>
</feature>